<comment type="similarity">
    <text evidence="1">Belongs to the universal ribosomal protein uL4 family.</text>
</comment>
<comment type="caution">
    <text evidence="7">The sequence shown here is derived from an EMBL/GenBank/DDBJ whole genome shotgun (WGS) entry which is preliminary data.</text>
</comment>
<dbReference type="GO" id="GO:0005840">
    <property type="term" value="C:ribosome"/>
    <property type="evidence" value="ECO:0007669"/>
    <property type="project" value="UniProtKB-KW"/>
</dbReference>
<accession>A0A4T0IQE2</accession>
<dbReference type="InterPro" id="IPR023574">
    <property type="entry name" value="Ribosomal_uL4_dom_sf"/>
</dbReference>
<evidence type="ECO:0000256" key="2">
    <source>
        <dbReference type="ARBA" id="ARBA00022980"/>
    </source>
</evidence>
<dbReference type="Proteomes" id="UP000306954">
    <property type="component" value="Unassembled WGS sequence"/>
</dbReference>
<dbReference type="Pfam" id="PF00573">
    <property type="entry name" value="Ribosomal_L4"/>
    <property type="match status" value="1"/>
</dbReference>
<keyword evidence="2" id="KW-0689">Ribosomal protein</keyword>
<evidence type="ECO:0000256" key="3">
    <source>
        <dbReference type="ARBA" id="ARBA00023274"/>
    </source>
</evidence>
<dbReference type="InterPro" id="IPR013005">
    <property type="entry name" value="Ribosomal_uL4-like"/>
</dbReference>
<dbReference type="InterPro" id="IPR002136">
    <property type="entry name" value="Ribosomal_uL4"/>
</dbReference>
<dbReference type="GO" id="GO:0003735">
    <property type="term" value="F:structural constituent of ribosome"/>
    <property type="evidence" value="ECO:0007669"/>
    <property type="project" value="InterPro"/>
</dbReference>
<feature type="region of interest" description="Disordered" evidence="5">
    <location>
        <begin position="66"/>
        <end position="109"/>
    </location>
</feature>
<dbReference type="PANTHER" id="PTHR10746">
    <property type="entry name" value="50S RIBOSOMAL PROTEIN L4"/>
    <property type="match status" value="1"/>
</dbReference>
<dbReference type="EMBL" id="SPOF01000018">
    <property type="protein sequence ID" value="TIB12567.1"/>
    <property type="molecule type" value="Genomic_DNA"/>
</dbReference>
<dbReference type="GO" id="GO:0006412">
    <property type="term" value="P:translation"/>
    <property type="evidence" value="ECO:0007669"/>
    <property type="project" value="InterPro"/>
</dbReference>
<keyword evidence="3" id="KW-0687">Ribonucleoprotein</keyword>
<evidence type="ECO:0000313" key="6">
    <source>
        <dbReference type="EMBL" id="TIB12567.1"/>
    </source>
</evidence>
<dbReference type="EMBL" id="SPOI01000298">
    <property type="protein sequence ID" value="TIB29331.1"/>
    <property type="molecule type" value="Genomic_DNA"/>
</dbReference>
<dbReference type="Proteomes" id="UP000310689">
    <property type="component" value="Unassembled WGS sequence"/>
</dbReference>
<dbReference type="GO" id="GO:1990904">
    <property type="term" value="C:ribonucleoprotein complex"/>
    <property type="evidence" value="ECO:0007669"/>
    <property type="project" value="UniProtKB-KW"/>
</dbReference>
<evidence type="ECO:0000256" key="1">
    <source>
        <dbReference type="ARBA" id="ARBA00010528"/>
    </source>
</evidence>
<dbReference type="OrthoDB" id="275876at2759"/>
<dbReference type="OMA" id="PQVHILE"/>
<dbReference type="PANTHER" id="PTHR10746:SF6">
    <property type="entry name" value="LARGE RIBOSOMAL SUBUNIT PROTEIN UL4M"/>
    <property type="match status" value="1"/>
</dbReference>
<dbReference type="AlphaFoldDB" id="A0A4T0IQE2"/>
<proteinExistence type="inferred from homology"/>
<gene>
    <name evidence="7" type="ORF">E3P86_03693</name>
    <name evidence="6" type="ORF">E3P90_02020</name>
</gene>
<evidence type="ECO:0000313" key="7">
    <source>
        <dbReference type="EMBL" id="TIB29331.1"/>
    </source>
</evidence>
<organism evidence="7 9">
    <name type="scientific">Wallemia ichthyophaga</name>
    <dbReference type="NCBI Taxonomy" id="245174"/>
    <lineage>
        <taxon>Eukaryota</taxon>
        <taxon>Fungi</taxon>
        <taxon>Dikarya</taxon>
        <taxon>Basidiomycota</taxon>
        <taxon>Wallemiomycotina</taxon>
        <taxon>Wallemiomycetes</taxon>
        <taxon>Wallemiales</taxon>
        <taxon>Wallemiaceae</taxon>
        <taxon>Wallemia</taxon>
    </lineage>
</organism>
<dbReference type="NCBIfam" id="TIGR03953">
    <property type="entry name" value="rplD_bact"/>
    <property type="match status" value="1"/>
</dbReference>
<dbReference type="Gene3D" id="3.40.1370.10">
    <property type="match status" value="1"/>
</dbReference>
<sequence length="242" mass="27059">MNLVRDTLLHIPLKHLFHPKTGFVEKQVVPLPGNIFNVPLRRDILHSCVRSFLLSNRDGSIAHVKNRHEVAGSHRKQRPQKGTGHSRMGTKQSPLLVGGGQAHGPRNTRNWTRKLNKKVWSMGMKVALSDKIRSAQLMAINQSNLDIPSTNKLCKQLSNLKLLDRTLFITDDSLIHLASRNIPTIDSLSPEDVHVYDILRSKNLVVDIDALNLLQSKISLNAGDSVDVELTDSPRLVDNAHL</sequence>
<reference evidence="8 9" key="1">
    <citation type="submission" date="2019-03" db="EMBL/GenBank/DDBJ databases">
        <title>Sequencing 23 genomes of Wallemia ichthyophaga.</title>
        <authorList>
            <person name="Gostincar C."/>
        </authorList>
    </citation>
    <scope>NUCLEOTIDE SEQUENCE [LARGE SCALE GENOMIC DNA]</scope>
    <source>
        <strain evidence="7 9">EXF-6200</strain>
        <strain evidence="6 8">EXF-8621</strain>
    </source>
</reference>
<dbReference type="SUPFAM" id="SSF52166">
    <property type="entry name" value="Ribosomal protein L4"/>
    <property type="match status" value="1"/>
</dbReference>
<evidence type="ECO:0000313" key="8">
    <source>
        <dbReference type="Proteomes" id="UP000306954"/>
    </source>
</evidence>
<evidence type="ECO:0000256" key="5">
    <source>
        <dbReference type="SAM" id="MobiDB-lite"/>
    </source>
</evidence>
<evidence type="ECO:0000313" key="9">
    <source>
        <dbReference type="Proteomes" id="UP000310689"/>
    </source>
</evidence>
<evidence type="ECO:0000256" key="4">
    <source>
        <dbReference type="ARBA" id="ARBA00040565"/>
    </source>
</evidence>
<name>A0A4T0IQE2_WALIC</name>
<protein>
    <recommendedName>
        <fullName evidence="4">Large ribosomal subunit protein uL4m</fullName>
    </recommendedName>
</protein>